<dbReference type="InterPro" id="IPR037693">
    <property type="entry name" value="CCDC15"/>
</dbReference>
<reference evidence="2 3" key="1">
    <citation type="submission" date="2018-07" db="EMBL/GenBank/DDBJ databases">
        <title>A high quality draft genome assembly of the barn swallow (H. rustica rustica).</title>
        <authorList>
            <person name="Formenti G."/>
            <person name="Chiara M."/>
            <person name="Poveda L."/>
            <person name="Francoijs K.-J."/>
            <person name="Bonisoli-Alquati A."/>
            <person name="Canova L."/>
            <person name="Gianfranceschi L."/>
            <person name="Horner D.S."/>
            <person name="Saino N."/>
        </authorList>
    </citation>
    <scope>NUCLEOTIDE SEQUENCE [LARGE SCALE GENOMIC DNA]</scope>
    <source>
        <strain evidence="2">Chelidonia</strain>
        <tissue evidence="2">Blood</tissue>
    </source>
</reference>
<dbReference type="OrthoDB" id="10007210at2759"/>
<comment type="caution">
    <text evidence="2">The sequence shown here is derived from an EMBL/GenBank/DDBJ whole genome shotgun (WGS) entry which is preliminary data.</text>
</comment>
<dbReference type="Proteomes" id="UP000269221">
    <property type="component" value="Unassembled WGS sequence"/>
</dbReference>
<accession>A0A3M0ITU9</accession>
<dbReference type="PANTHER" id="PTHR14817:SF2">
    <property type="entry name" value="COILED-COIL DOMAIN-CONTAINING PROTEIN 15"/>
    <property type="match status" value="1"/>
</dbReference>
<evidence type="ECO:0000313" key="2">
    <source>
        <dbReference type="EMBL" id="RMB92075.1"/>
    </source>
</evidence>
<dbReference type="GO" id="GO:0005813">
    <property type="term" value="C:centrosome"/>
    <property type="evidence" value="ECO:0007669"/>
    <property type="project" value="TreeGrafter"/>
</dbReference>
<dbReference type="EMBL" id="QRBI01000231">
    <property type="protein sequence ID" value="RMB92075.1"/>
    <property type="molecule type" value="Genomic_DNA"/>
</dbReference>
<protein>
    <submittedName>
        <fullName evidence="2">Uncharacterized protein</fullName>
    </submittedName>
</protein>
<evidence type="ECO:0000313" key="3">
    <source>
        <dbReference type="Proteomes" id="UP000269221"/>
    </source>
</evidence>
<name>A0A3M0ITU9_HIRRU</name>
<feature type="region of interest" description="Disordered" evidence="1">
    <location>
        <begin position="1"/>
        <end position="21"/>
    </location>
</feature>
<dbReference type="PANTHER" id="PTHR14817">
    <property type="entry name" value="COILED-COIL DOMAIN-CONTAINING PROTEIN 15"/>
    <property type="match status" value="1"/>
</dbReference>
<dbReference type="AlphaFoldDB" id="A0A3M0ITU9"/>
<feature type="region of interest" description="Disordered" evidence="1">
    <location>
        <begin position="166"/>
        <end position="233"/>
    </location>
</feature>
<feature type="compositionally biased region" description="Pro residues" evidence="1">
    <location>
        <begin position="173"/>
        <end position="188"/>
    </location>
</feature>
<proteinExistence type="predicted"/>
<keyword evidence="3" id="KW-1185">Reference proteome</keyword>
<organism evidence="2 3">
    <name type="scientific">Hirundo rustica rustica</name>
    <dbReference type="NCBI Taxonomy" id="333673"/>
    <lineage>
        <taxon>Eukaryota</taxon>
        <taxon>Metazoa</taxon>
        <taxon>Chordata</taxon>
        <taxon>Craniata</taxon>
        <taxon>Vertebrata</taxon>
        <taxon>Euteleostomi</taxon>
        <taxon>Archelosauria</taxon>
        <taxon>Archosauria</taxon>
        <taxon>Dinosauria</taxon>
        <taxon>Saurischia</taxon>
        <taxon>Theropoda</taxon>
        <taxon>Coelurosauria</taxon>
        <taxon>Aves</taxon>
        <taxon>Neognathae</taxon>
        <taxon>Neoaves</taxon>
        <taxon>Telluraves</taxon>
        <taxon>Australaves</taxon>
        <taxon>Passeriformes</taxon>
        <taxon>Sylvioidea</taxon>
        <taxon>Hirundinidae</taxon>
        <taxon>Hirundo</taxon>
    </lineage>
</organism>
<sequence>MMVLPSKEQRRGAGQPPGRLQARPLRCSWRVLAERNQSVVPVGVWVESAPGQQSPAFASASRVEEELKEQQRKKAASLRRFQAEVRQRVNRQVRLRRRQELQKAYETNPAPCLAAAVPVEESEELLLAGHHDLPAELLERGAAANGAGQDDDFYIKIEFRKVCDGSVEDSSLPGPPGRPHSEYQPPPKLWAGVDQEETRKQRIQLGVIHSSSGGATGLQGVQGSTSVQVDPNSSGLKLELALFPSAE</sequence>
<evidence type="ECO:0000256" key="1">
    <source>
        <dbReference type="SAM" id="MobiDB-lite"/>
    </source>
</evidence>
<feature type="compositionally biased region" description="Polar residues" evidence="1">
    <location>
        <begin position="209"/>
        <end position="233"/>
    </location>
</feature>
<gene>
    <name evidence="2" type="ORF">DUI87_31604</name>
</gene>